<evidence type="ECO:0000256" key="1">
    <source>
        <dbReference type="ARBA" id="ARBA00001585"/>
    </source>
</evidence>
<dbReference type="RefSeq" id="WP_150923462.1">
    <property type="nucleotide sequence ID" value="NZ_CP044232.1"/>
</dbReference>
<evidence type="ECO:0000256" key="9">
    <source>
        <dbReference type="PIRSR" id="PIRSR006431-1"/>
    </source>
</evidence>
<dbReference type="Proteomes" id="UP000325516">
    <property type="component" value="Chromosome"/>
</dbReference>
<evidence type="ECO:0000256" key="5">
    <source>
        <dbReference type="ARBA" id="ARBA00022490"/>
    </source>
</evidence>
<dbReference type="PRINTS" id="PR00793">
    <property type="entry name" value="PROAMNOPTASE"/>
</dbReference>
<organism evidence="12 13">
    <name type="scientific">Microbacterium lushaniae</name>
    <dbReference type="NCBI Taxonomy" id="2614639"/>
    <lineage>
        <taxon>Bacteria</taxon>
        <taxon>Bacillati</taxon>
        <taxon>Actinomycetota</taxon>
        <taxon>Actinomycetes</taxon>
        <taxon>Micrococcales</taxon>
        <taxon>Microbacteriaceae</taxon>
        <taxon>Microbacterium</taxon>
    </lineage>
</organism>
<dbReference type="InterPro" id="IPR000073">
    <property type="entry name" value="AB_hydrolase_1"/>
</dbReference>
<dbReference type="NCBIfam" id="TIGR01249">
    <property type="entry name" value="pro_imino_pep_1"/>
    <property type="match status" value="1"/>
</dbReference>
<dbReference type="SUPFAM" id="SSF53474">
    <property type="entry name" value="alpha/beta-Hydrolases"/>
    <property type="match status" value="1"/>
</dbReference>
<comment type="catalytic activity">
    <reaction evidence="1 8 10">
        <text>Release of N-terminal proline from a peptide.</text>
        <dbReference type="EC" id="3.4.11.5"/>
    </reaction>
</comment>
<dbReference type="GO" id="GO:0005737">
    <property type="term" value="C:cytoplasm"/>
    <property type="evidence" value="ECO:0007669"/>
    <property type="project" value="UniProtKB-SubCell"/>
</dbReference>
<dbReference type="KEGG" id="mlz:F6J85_00985"/>
<dbReference type="InterPro" id="IPR002410">
    <property type="entry name" value="Peptidase_S33"/>
</dbReference>
<evidence type="ECO:0000256" key="2">
    <source>
        <dbReference type="ARBA" id="ARBA00004496"/>
    </source>
</evidence>
<dbReference type="Pfam" id="PF00561">
    <property type="entry name" value="Abhydrolase_1"/>
    <property type="match status" value="1"/>
</dbReference>
<feature type="domain" description="AB hydrolase-1" evidence="11">
    <location>
        <begin position="42"/>
        <end position="307"/>
    </location>
</feature>
<dbReference type="EC" id="3.4.11.5" evidence="8 10"/>
<dbReference type="PIRSF" id="PIRSF006431">
    <property type="entry name" value="Pept_S33"/>
    <property type="match status" value="1"/>
</dbReference>
<evidence type="ECO:0000313" key="13">
    <source>
        <dbReference type="Proteomes" id="UP000325516"/>
    </source>
</evidence>
<keyword evidence="13" id="KW-1185">Reference proteome</keyword>
<dbReference type="PRINTS" id="PR00111">
    <property type="entry name" value="ABHYDROLASE"/>
</dbReference>
<feature type="active site" evidence="9">
    <location>
        <position position="277"/>
    </location>
</feature>
<evidence type="ECO:0000313" key="12">
    <source>
        <dbReference type="EMBL" id="QEW01809.1"/>
    </source>
</evidence>
<reference evidence="13" key="1">
    <citation type="submission" date="2019-09" db="EMBL/GenBank/DDBJ databases">
        <title>Mumia zhuanghuii sp. nov. isolated from the intestinal contents of plateau pika (Ochotona curzoniae) in the Qinghai-Tibet plateau of China.</title>
        <authorList>
            <person name="Tian Z."/>
        </authorList>
    </citation>
    <scope>NUCLEOTIDE SEQUENCE [LARGE SCALE GENOMIC DNA]</scope>
    <source>
        <strain evidence="13">L-031</strain>
    </source>
</reference>
<dbReference type="GO" id="GO:0006508">
    <property type="term" value="P:proteolysis"/>
    <property type="evidence" value="ECO:0007669"/>
    <property type="project" value="UniProtKB-KW"/>
</dbReference>
<dbReference type="PANTHER" id="PTHR43722">
    <property type="entry name" value="PROLINE IMINOPEPTIDASE"/>
    <property type="match status" value="1"/>
</dbReference>
<evidence type="ECO:0000256" key="7">
    <source>
        <dbReference type="ARBA" id="ARBA00022801"/>
    </source>
</evidence>
<keyword evidence="6 8" id="KW-0645">Protease</keyword>
<accession>A0A5J6L018</accession>
<keyword evidence="7 8" id="KW-0378">Hydrolase</keyword>
<dbReference type="InterPro" id="IPR005944">
    <property type="entry name" value="Pro_iminopeptidase"/>
</dbReference>
<dbReference type="PANTHER" id="PTHR43722:SF1">
    <property type="entry name" value="PROLINE IMINOPEPTIDASE"/>
    <property type="match status" value="1"/>
</dbReference>
<dbReference type="EMBL" id="CP044232">
    <property type="protein sequence ID" value="QEW01809.1"/>
    <property type="molecule type" value="Genomic_DNA"/>
</dbReference>
<dbReference type="AlphaFoldDB" id="A0A5J6L018"/>
<feature type="active site" description="Proton donor" evidence="9">
    <location>
        <position position="305"/>
    </location>
</feature>
<gene>
    <name evidence="12" type="primary">pip</name>
    <name evidence="12" type="ORF">F6J85_00985</name>
</gene>
<evidence type="ECO:0000256" key="3">
    <source>
        <dbReference type="ARBA" id="ARBA00010088"/>
    </source>
</evidence>
<evidence type="ECO:0000259" key="11">
    <source>
        <dbReference type="Pfam" id="PF00561"/>
    </source>
</evidence>
<keyword evidence="5 8" id="KW-0963">Cytoplasm</keyword>
<evidence type="ECO:0000256" key="8">
    <source>
        <dbReference type="PIRNR" id="PIRNR006431"/>
    </source>
</evidence>
<proteinExistence type="inferred from homology"/>
<evidence type="ECO:0000256" key="10">
    <source>
        <dbReference type="RuleBase" id="RU003421"/>
    </source>
</evidence>
<comment type="similarity">
    <text evidence="3 8 10">Belongs to the peptidase S33 family.</text>
</comment>
<dbReference type="GO" id="GO:0004177">
    <property type="term" value="F:aminopeptidase activity"/>
    <property type="evidence" value="ECO:0007669"/>
    <property type="project" value="UniProtKB-UniRule"/>
</dbReference>
<keyword evidence="4 8" id="KW-0031">Aminopeptidase</keyword>
<evidence type="ECO:0000256" key="4">
    <source>
        <dbReference type="ARBA" id="ARBA00022438"/>
    </source>
</evidence>
<evidence type="ECO:0000256" key="6">
    <source>
        <dbReference type="ARBA" id="ARBA00022670"/>
    </source>
</evidence>
<dbReference type="InterPro" id="IPR029058">
    <property type="entry name" value="AB_hydrolase_fold"/>
</dbReference>
<name>A0A5J6L018_9MICO</name>
<comment type="subcellular location">
    <subcellularLocation>
        <location evidence="2 8">Cytoplasm</location>
    </subcellularLocation>
</comment>
<sequence length="324" mass="36157">MSAPAHLDDILYPPLEPYESGMLLAGDGQRLYWEQSGNPQGKPVVYLHGGPGGGSSPWQRRFFDPEKYRIILFDQRGCGRSTPHASDPVADLRHNTTWHLVADMELLRRNLGIAQWQVFGGSWGSTLALAYAEAHPDAVSELVLRGIFTLRRHELEWFYEGGASALFPDLWDEYVAPIPVLERSHMIEAYHRRLNDPDPAVHGPAALAWTRWEAATVTLVPDEGFIAEMSDPAKATAFARIENHYFVNGGWLREGQLIEDAVRLRGIPTVIVQGRYDVCTPMMTAWDLHRMLPEAEFVVVPDAGHSATEPGIARALRAAADRFA</sequence>
<protein>
    <recommendedName>
        <fullName evidence="8 10">Proline iminopeptidase</fullName>
        <shortName evidence="8">PIP</shortName>
        <ecNumber evidence="8 10">3.4.11.5</ecNumber>
    </recommendedName>
    <alternativeName>
        <fullName evidence="8">Prolyl aminopeptidase</fullName>
    </alternativeName>
</protein>
<dbReference type="Gene3D" id="3.40.50.1820">
    <property type="entry name" value="alpha/beta hydrolase"/>
    <property type="match status" value="1"/>
</dbReference>
<feature type="active site" description="Nucleophile" evidence="9">
    <location>
        <position position="122"/>
    </location>
</feature>